<protein>
    <submittedName>
        <fullName evidence="13">Ferric reductase transmembrane component-like protein</fullName>
    </submittedName>
</protein>
<comment type="similarity">
    <text evidence="2">Belongs to the ferric reductase (FRE) family.</text>
</comment>
<keyword evidence="14" id="KW-1185">Reference proteome</keyword>
<evidence type="ECO:0000256" key="5">
    <source>
        <dbReference type="ARBA" id="ARBA00022982"/>
    </source>
</evidence>
<dbReference type="SFLD" id="SFLDG01168">
    <property type="entry name" value="Ferric_reductase_subgroup_(FRE"/>
    <property type="match status" value="1"/>
</dbReference>
<dbReference type="Pfam" id="PF08030">
    <property type="entry name" value="NAD_binding_6"/>
    <property type="match status" value="1"/>
</dbReference>
<evidence type="ECO:0000313" key="14">
    <source>
        <dbReference type="Proteomes" id="UP001338125"/>
    </source>
</evidence>
<gene>
    <name evidence="13" type="ORF">PT974_11542</name>
</gene>
<evidence type="ECO:0000256" key="7">
    <source>
        <dbReference type="ARBA" id="ARBA00023002"/>
    </source>
</evidence>
<comment type="caution">
    <text evidence="13">The sequence shown here is derived from an EMBL/GenBank/DDBJ whole genome shotgun (WGS) entry which is preliminary data.</text>
</comment>
<proteinExistence type="inferred from homology"/>
<evidence type="ECO:0000256" key="6">
    <source>
        <dbReference type="ARBA" id="ARBA00022989"/>
    </source>
</evidence>
<dbReference type="CDD" id="cd06186">
    <property type="entry name" value="NOX_Duox_like_FAD_NADP"/>
    <property type="match status" value="1"/>
</dbReference>
<dbReference type="InterPro" id="IPR013121">
    <property type="entry name" value="Fe_red_NAD-bd_6"/>
</dbReference>
<dbReference type="SUPFAM" id="SSF52343">
    <property type="entry name" value="Ferredoxin reductase-like, C-terminal NADP-linked domain"/>
    <property type="match status" value="1"/>
</dbReference>
<evidence type="ECO:0000256" key="1">
    <source>
        <dbReference type="ARBA" id="ARBA00004141"/>
    </source>
</evidence>
<keyword evidence="6 11" id="KW-1133">Transmembrane helix</keyword>
<evidence type="ECO:0000259" key="12">
    <source>
        <dbReference type="PROSITE" id="PS51384"/>
    </source>
</evidence>
<dbReference type="Pfam" id="PF08022">
    <property type="entry name" value="FAD_binding_8"/>
    <property type="match status" value="1"/>
</dbReference>
<feature type="transmembrane region" description="Helical" evidence="11">
    <location>
        <begin position="238"/>
        <end position="255"/>
    </location>
</feature>
<dbReference type="InterPro" id="IPR051410">
    <property type="entry name" value="Ferric/Cupric_Reductase"/>
</dbReference>
<reference evidence="13 14" key="1">
    <citation type="submission" date="2024-01" db="EMBL/GenBank/DDBJ databases">
        <title>Complete genome of Cladobotryum mycophilum ATHUM6906.</title>
        <authorList>
            <person name="Christinaki A.C."/>
            <person name="Myridakis A.I."/>
            <person name="Kouvelis V.N."/>
        </authorList>
    </citation>
    <scope>NUCLEOTIDE SEQUENCE [LARGE SCALE GENOMIC DNA]</scope>
    <source>
        <strain evidence="13 14">ATHUM6906</strain>
    </source>
</reference>
<dbReference type="Pfam" id="PF01794">
    <property type="entry name" value="Ferric_reduct"/>
    <property type="match status" value="1"/>
</dbReference>
<feature type="transmembrane region" description="Helical" evidence="11">
    <location>
        <begin position="215"/>
        <end position="232"/>
    </location>
</feature>
<evidence type="ECO:0000313" key="13">
    <source>
        <dbReference type="EMBL" id="KAK5987415.1"/>
    </source>
</evidence>
<evidence type="ECO:0000256" key="4">
    <source>
        <dbReference type="ARBA" id="ARBA00022692"/>
    </source>
</evidence>
<evidence type="ECO:0000256" key="9">
    <source>
        <dbReference type="ARBA" id="ARBA00023136"/>
    </source>
</evidence>
<evidence type="ECO:0000256" key="11">
    <source>
        <dbReference type="SAM" id="Phobius"/>
    </source>
</evidence>
<dbReference type="SFLD" id="SFLDS00052">
    <property type="entry name" value="Ferric_Reductase_Domain"/>
    <property type="match status" value="1"/>
</dbReference>
<dbReference type="InterPro" id="IPR039261">
    <property type="entry name" value="FNR_nucleotide-bd"/>
</dbReference>
<dbReference type="PANTHER" id="PTHR32361:SF9">
    <property type="entry name" value="FERRIC REDUCTASE TRANSMEMBRANE COMPONENT 3-RELATED"/>
    <property type="match status" value="1"/>
</dbReference>
<dbReference type="InterPro" id="IPR013112">
    <property type="entry name" value="FAD-bd_8"/>
</dbReference>
<keyword evidence="9 11" id="KW-0472">Membrane</keyword>
<keyword evidence="8" id="KW-0406">Ion transport</keyword>
<feature type="transmembrane region" description="Helical" evidence="11">
    <location>
        <begin position="189"/>
        <end position="208"/>
    </location>
</feature>
<feature type="transmembrane region" description="Helical" evidence="11">
    <location>
        <begin position="74"/>
        <end position="98"/>
    </location>
</feature>
<organism evidence="13 14">
    <name type="scientific">Cladobotryum mycophilum</name>
    <dbReference type="NCBI Taxonomy" id="491253"/>
    <lineage>
        <taxon>Eukaryota</taxon>
        <taxon>Fungi</taxon>
        <taxon>Dikarya</taxon>
        <taxon>Ascomycota</taxon>
        <taxon>Pezizomycotina</taxon>
        <taxon>Sordariomycetes</taxon>
        <taxon>Hypocreomycetidae</taxon>
        <taxon>Hypocreales</taxon>
        <taxon>Hypocreaceae</taxon>
        <taxon>Cladobotryum</taxon>
    </lineage>
</organism>
<keyword evidence="7" id="KW-0560">Oxidoreductase</keyword>
<dbReference type="InterPro" id="IPR017927">
    <property type="entry name" value="FAD-bd_FR_type"/>
</dbReference>
<dbReference type="Proteomes" id="UP001338125">
    <property type="component" value="Unassembled WGS sequence"/>
</dbReference>
<keyword evidence="10" id="KW-0325">Glycoprotein</keyword>
<evidence type="ECO:0000256" key="3">
    <source>
        <dbReference type="ARBA" id="ARBA00022448"/>
    </source>
</evidence>
<evidence type="ECO:0000256" key="2">
    <source>
        <dbReference type="ARBA" id="ARBA00006278"/>
    </source>
</evidence>
<dbReference type="EMBL" id="JAVFKD010000016">
    <property type="protein sequence ID" value="KAK5987415.1"/>
    <property type="molecule type" value="Genomic_DNA"/>
</dbReference>
<comment type="subcellular location">
    <subcellularLocation>
        <location evidence="1">Membrane</location>
        <topology evidence="1">Multi-pass membrane protein</topology>
    </subcellularLocation>
</comment>
<name>A0ABR0S5I9_9HYPO</name>
<dbReference type="PANTHER" id="PTHR32361">
    <property type="entry name" value="FERRIC/CUPRIC REDUCTASE TRANSMEMBRANE COMPONENT"/>
    <property type="match status" value="1"/>
</dbReference>
<evidence type="ECO:0000256" key="8">
    <source>
        <dbReference type="ARBA" id="ARBA00023065"/>
    </source>
</evidence>
<feature type="domain" description="FAD-binding FR-type" evidence="12">
    <location>
        <begin position="251"/>
        <end position="363"/>
    </location>
</feature>
<keyword evidence="5" id="KW-0249">Electron transport</keyword>
<accession>A0ABR0S5I9</accession>
<feature type="transmembrane region" description="Helical" evidence="11">
    <location>
        <begin position="20"/>
        <end position="38"/>
    </location>
</feature>
<evidence type="ECO:0000256" key="10">
    <source>
        <dbReference type="ARBA" id="ARBA00023180"/>
    </source>
</evidence>
<feature type="transmembrane region" description="Helical" evidence="11">
    <location>
        <begin position="154"/>
        <end position="177"/>
    </location>
</feature>
<feature type="transmembrane region" description="Helical" evidence="11">
    <location>
        <begin position="118"/>
        <end position="142"/>
    </location>
</feature>
<dbReference type="PROSITE" id="PS51384">
    <property type="entry name" value="FAD_FR"/>
    <property type="match status" value="1"/>
</dbReference>
<keyword evidence="3" id="KW-0813">Transport</keyword>
<dbReference type="InterPro" id="IPR013130">
    <property type="entry name" value="Fe3_Rdtase_TM_dom"/>
</dbReference>
<sequence>MVNKLQVLALRSKINWRQMNYFIAAMAGLAGLFILFHLSRRLGHWLNSGRKGSPQPKALVALSRKSRNLLLRKVPFLPSGGHAVIVTLYVAINLTLLFTNVNFKYMPLVSDYGARTGWLAIGNLVVLIFLALKNTPLAFLTAWSYERLNVLHQVAGYMTVIFVIVHGSCYAVTFVSLGSAARLAERKEVYGEIAGVAFVLMGVTGALVRKWWYELFYVVHITLWMLAVVMVSLHQPEFGHKILIAVIVAACMWALDRLIRAVRLLVYSANNSVTLTPLPNGATRVSVKKAPYGAASGEHCFLWIPKIRTFETHPFTIAAMEPLEFVVSSHDGFTRDLHRYAVANPGATLKASVEGSYGTMPNPKEYDTVLLVAGGSGATFTFGSALDMLKKLQQEEKKNIIFVWIVKYESQLAWFATHLDTLEKDDRVTLQLYITRSSRLSITSGSETPAKPGKAHIKPTEIYSEKHSSNAETIRAHRSSYSVDSEKSLPYETDSTATPGAIEYLTHTYDGYIRREKPDVSSLVRTAIEGTPADHRILVMGCGPDGLMNQVRNTTADCIRTDGPGVELHCEQFGW</sequence>
<dbReference type="Gene3D" id="3.40.50.80">
    <property type="entry name" value="Nucleotide-binding domain of ferredoxin-NADP reductase (FNR) module"/>
    <property type="match status" value="1"/>
</dbReference>
<keyword evidence="4 11" id="KW-0812">Transmembrane</keyword>